<dbReference type="EMBL" id="CAWUPB010000027">
    <property type="protein sequence ID" value="CAK7322763.1"/>
    <property type="molecule type" value="Genomic_DNA"/>
</dbReference>
<evidence type="ECO:0000256" key="1">
    <source>
        <dbReference type="SAM" id="MobiDB-lite"/>
    </source>
</evidence>
<evidence type="ECO:0000313" key="2">
    <source>
        <dbReference type="EMBL" id="CAK7322763.1"/>
    </source>
</evidence>
<organism evidence="2 3">
    <name type="scientific">Dovyalis caffra</name>
    <dbReference type="NCBI Taxonomy" id="77055"/>
    <lineage>
        <taxon>Eukaryota</taxon>
        <taxon>Viridiplantae</taxon>
        <taxon>Streptophyta</taxon>
        <taxon>Embryophyta</taxon>
        <taxon>Tracheophyta</taxon>
        <taxon>Spermatophyta</taxon>
        <taxon>Magnoliopsida</taxon>
        <taxon>eudicotyledons</taxon>
        <taxon>Gunneridae</taxon>
        <taxon>Pentapetalae</taxon>
        <taxon>rosids</taxon>
        <taxon>fabids</taxon>
        <taxon>Malpighiales</taxon>
        <taxon>Salicaceae</taxon>
        <taxon>Flacourtieae</taxon>
        <taxon>Dovyalis</taxon>
    </lineage>
</organism>
<accession>A0AAV1QP95</accession>
<gene>
    <name evidence="2" type="ORF">DCAF_LOCUS374</name>
</gene>
<comment type="caution">
    <text evidence="2">The sequence shown here is derived from an EMBL/GenBank/DDBJ whole genome shotgun (WGS) entry which is preliminary data.</text>
</comment>
<reference evidence="2 3" key="1">
    <citation type="submission" date="2024-01" db="EMBL/GenBank/DDBJ databases">
        <authorList>
            <person name="Waweru B."/>
        </authorList>
    </citation>
    <scope>NUCLEOTIDE SEQUENCE [LARGE SCALE GENOMIC DNA]</scope>
</reference>
<sequence>MEEKRVFKGRKRSLSNGAARESSKGTSNSNTAMIESDRIELLRNCPEGLTDQESSPYNNSLIKRKTFLNKDIVWESSIGTSDSETPIIERDKTELLKNCPAG</sequence>
<dbReference type="AlphaFoldDB" id="A0AAV1QP95"/>
<feature type="compositionally biased region" description="Polar residues" evidence="1">
    <location>
        <begin position="24"/>
        <end position="33"/>
    </location>
</feature>
<feature type="region of interest" description="Disordered" evidence="1">
    <location>
        <begin position="1"/>
        <end position="35"/>
    </location>
</feature>
<keyword evidence="3" id="KW-1185">Reference proteome</keyword>
<evidence type="ECO:0000313" key="3">
    <source>
        <dbReference type="Proteomes" id="UP001314170"/>
    </source>
</evidence>
<proteinExistence type="predicted"/>
<dbReference type="Proteomes" id="UP001314170">
    <property type="component" value="Unassembled WGS sequence"/>
</dbReference>
<name>A0AAV1QP95_9ROSI</name>
<protein>
    <submittedName>
        <fullName evidence="2">Uncharacterized protein</fullName>
    </submittedName>
</protein>